<dbReference type="EC" id="1.8.1.9" evidence="1"/>
<keyword evidence="1" id="KW-0560">Oxidoreductase</keyword>
<evidence type="ECO:0000313" key="1">
    <source>
        <dbReference type="EMBL" id="CAG2225261.1"/>
    </source>
</evidence>
<name>A0A8S3T0D4_MYTED</name>
<dbReference type="AlphaFoldDB" id="A0A8S3T0D4"/>
<dbReference type="GO" id="GO:0004791">
    <property type="term" value="F:thioredoxin-disulfide reductase (NADPH) activity"/>
    <property type="evidence" value="ECO:0007669"/>
    <property type="project" value="UniProtKB-EC"/>
</dbReference>
<comment type="caution">
    <text evidence="1">The sequence shown here is derived from an EMBL/GenBank/DDBJ whole genome shotgun (WGS) entry which is preliminary data.</text>
</comment>
<accession>A0A8S3T0D4</accession>
<evidence type="ECO:0000313" key="2">
    <source>
        <dbReference type="Proteomes" id="UP000683360"/>
    </source>
</evidence>
<keyword evidence="2" id="KW-1185">Reference proteome</keyword>
<organism evidence="1 2">
    <name type="scientific">Mytilus edulis</name>
    <name type="common">Blue mussel</name>
    <dbReference type="NCBI Taxonomy" id="6550"/>
    <lineage>
        <taxon>Eukaryota</taxon>
        <taxon>Metazoa</taxon>
        <taxon>Spiralia</taxon>
        <taxon>Lophotrochozoa</taxon>
        <taxon>Mollusca</taxon>
        <taxon>Bivalvia</taxon>
        <taxon>Autobranchia</taxon>
        <taxon>Pteriomorphia</taxon>
        <taxon>Mytilida</taxon>
        <taxon>Mytiloidea</taxon>
        <taxon>Mytilidae</taxon>
        <taxon>Mytilinae</taxon>
        <taxon>Mytilus</taxon>
    </lineage>
</organism>
<reference evidence="1" key="1">
    <citation type="submission" date="2021-03" db="EMBL/GenBank/DDBJ databases">
        <authorList>
            <person name="Bekaert M."/>
        </authorList>
    </citation>
    <scope>NUCLEOTIDE SEQUENCE</scope>
</reference>
<sequence>MVVQEVLPELDATSVGLHLVQYGRPTYEHAKILSRALSLVEKNRGQVVPVGSLSSPKIRSEAQFRQHDPNITSGHFASWCATGENFSFDVKEKQKMIKYTREQNQISMTLEMFSDEDPVQKITERHQQQLICDSLFSKGTYFAFELFTSS</sequence>
<dbReference type="Proteomes" id="UP000683360">
    <property type="component" value="Unassembled WGS sequence"/>
</dbReference>
<proteinExistence type="predicted"/>
<dbReference type="EMBL" id="CAJPWZ010001843">
    <property type="protein sequence ID" value="CAG2225261.1"/>
    <property type="molecule type" value="Genomic_DNA"/>
</dbReference>
<protein>
    <submittedName>
        <fullName evidence="1">TrxB</fullName>
        <ecNumber evidence="1">1.8.1.9</ecNumber>
    </submittedName>
</protein>
<gene>
    <name evidence="1" type="ORF">MEDL_38391</name>
</gene>